<dbReference type="EMBL" id="CAJMWY010000412">
    <property type="protein sequence ID" value="CAE6432685.1"/>
    <property type="molecule type" value="Genomic_DNA"/>
</dbReference>
<comment type="similarity">
    <text evidence="2">Belongs to the DODA-type extradiol aromatic ring-opening dioxygenase family.</text>
</comment>
<dbReference type="SUPFAM" id="SSF53213">
    <property type="entry name" value="LigB-like"/>
    <property type="match status" value="1"/>
</dbReference>
<gene>
    <name evidence="8" type="ORF">RDB_LOCUS27623</name>
    <name evidence="9" type="ORF">RDB_LOCUS69962</name>
</gene>
<dbReference type="EMBL" id="CAJMWX010001041">
    <property type="protein sequence ID" value="CAE6451528.1"/>
    <property type="molecule type" value="Genomic_DNA"/>
</dbReference>
<dbReference type="GO" id="GO:0016702">
    <property type="term" value="F:oxidoreductase activity, acting on single donors with incorporation of molecular oxygen, incorporation of two atoms of oxygen"/>
    <property type="evidence" value="ECO:0007669"/>
    <property type="project" value="UniProtKB-ARBA"/>
</dbReference>
<dbReference type="AlphaFoldDB" id="A0A8H2XQ74"/>
<evidence type="ECO:0000256" key="1">
    <source>
        <dbReference type="ARBA" id="ARBA00001947"/>
    </source>
</evidence>
<dbReference type="InterPro" id="IPR046528">
    <property type="entry name" value="DUF6593"/>
</dbReference>
<dbReference type="GO" id="GO:0008270">
    <property type="term" value="F:zinc ion binding"/>
    <property type="evidence" value="ECO:0007669"/>
    <property type="project" value="InterPro"/>
</dbReference>
<sequence length="462" mass="51268">MTTYTLSRNSPRNAVLTDPDGNIAYKISTPFALKNFTTTITRANESDVIALLHWSVLDSDEITINGVTQKINDAFPKPDSVGRTRVYTTAEGEQFKWVYSLKLYCVSEPSGLNIATYYKTLFAGLRGKKSTLDIAPSALHLSDLLVALPLDEEGWKAALDSLPSASENNGKIPAFFFAHGSPNLLRDTTGDPIFSNMRSQDINGTLPRFLRMFGPALLAKYNPRGIVVFSAHWEEDEEVLVSDYDENPLLMDYYGFESWMYRVKFQSRGDPELSARIVEALKAGGFKSRTLGKMEWRGHDGRRGASGTGFDHGVFVPFKFMFGDEFTSIPIVEVSQDGDLSPERNWEIGKAVDCLRSEGYLILSGGLTIHTFQDWSAWHEDSAAPPYLAFHKALMRALAVQDPIERKRTLLSLTSHPAFRISHPREDHFTPLYVAAGAGDIGGSRVLDANYGLASVAFGIEN</sequence>
<feature type="domain" description="DUF6593" evidence="7">
    <location>
        <begin position="9"/>
        <end position="146"/>
    </location>
</feature>
<dbReference type="Proteomes" id="UP000663861">
    <property type="component" value="Unassembled WGS sequence"/>
</dbReference>
<accession>A0A8H2XQ74</accession>
<dbReference type="InterPro" id="IPR004183">
    <property type="entry name" value="Xdiol_dOase_suB"/>
</dbReference>
<evidence type="ECO:0000256" key="5">
    <source>
        <dbReference type="ARBA" id="ARBA00023002"/>
    </source>
</evidence>
<keyword evidence="5" id="KW-0560">Oxidoreductase</keyword>
<dbReference type="Gene3D" id="3.40.830.10">
    <property type="entry name" value="LigB-like"/>
    <property type="match status" value="1"/>
</dbReference>
<evidence type="ECO:0000256" key="2">
    <source>
        <dbReference type="ARBA" id="ARBA00007581"/>
    </source>
</evidence>
<name>A0A8H2XQ74_9AGAM</name>
<keyword evidence="3" id="KW-0479">Metal-binding</keyword>
<evidence type="ECO:0000256" key="4">
    <source>
        <dbReference type="ARBA" id="ARBA00022833"/>
    </source>
</evidence>
<dbReference type="Pfam" id="PF02900">
    <property type="entry name" value="LigB"/>
    <property type="match status" value="1"/>
</dbReference>
<proteinExistence type="inferred from homology"/>
<evidence type="ECO:0000313" key="10">
    <source>
        <dbReference type="Proteomes" id="UP000663861"/>
    </source>
</evidence>
<evidence type="ECO:0000256" key="3">
    <source>
        <dbReference type="ARBA" id="ARBA00022723"/>
    </source>
</evidence>
<organism evidence="8 10">
    <name type="scientific">Rhizoctonia solani</name>
    <dbReference type="NCBI Taxonomy" id="456999"/>
    <lineage>
        <taxon>Eukaryota</taxon>
        <taxon>Fungi</taxon>
        <taxon>Dikarya</taxon>
        <taxon>Basidiomycota</taxon>
        <taxon>Agaricomycotina</taxon>
        <taxon>Agaricomycetes</taxon>
        <taxon>Cantharellales</taxon>
        <taxon>Ceratobasidiaceae</taxon>
        <taxon>Rhizoctonia</taxon>
    </lineage>
</organism>
<comment type="caution">
    <text evidence="8">The sequence shown here is derived from an EMBL/GenBank/DDBJ whole genome shotgun (WGS) entry which is preliminary data.</text>
</comment>
<evidence type="ECO:0000259" key="6">
    <source>
        <dbReference type="Pfam" id="PF02900"/>
    </source>
</evidence>
<dbReference type="InterPro" id="IPR014436">
    <property type="entry name" value="Extradiol_dOase_DODA"/>
</dbReference>
<reference evidence="8" key="1">
    <citation type="submission" date="2021-01" db="EMBL/GenBank/DDBJ databases">
        <authorList>
            <person name="Kaushik A."/>
        </authorList>
    </citation>
    <scope>NUCLEOTIDE SEQUENCE</scope>
    <source>
        <strain evidence="9">AG4-R118</strain>
        <strain evidence="8">AG4-RS23</strain>
    </source>
</reference>
<feature type="domain" description="Extradiol ring-cleavage dioxygenase class III enzyme subunit B" evidence="6">
    <location>
        <begin position="175"/>
        <end position="440"/>
    </location>
</feature>
<protein>
    <recommendedName>
        <fullName evidence="11">Extradiol ring-cleavage dioxygenase class III enzyme subunit B domain-containing protein</fullName>
    </recommendedName>
</protein>
<evidence type="ECO:0008006" key="11">
    <source>
        <dbReference type="Google" id="ProtNLM"/>
    </source>
</evidence>
<comment type="cofactor">
    <cofactor evidence="1">
        <name>Zn(2+)</name>
        <dbReference type="ChEBI" id="CHEBI:29105"/>
    </cofactor>
</comment>
<evidence type="ECO:0000313" key="9">
    <source>
        <dbReference type="EMBL" id="CAE6451528.1"/>
    </source>
</evidence>
<evidence type="ECO:0000313" key="8">
    <source>
        <dbReference type="EMBL" id="CAE6432685.1"/>
    </source>
</evidence>
<dbReference type="PANTHER" id="PTHR30096">
    <property type="entry name" value="4,5-DOPA DIOXYGENASE EXTRADIOL-LIKE PROTEIN"/>
    <property type="match status" value="1"/>
</dbReference>
<keyword evidence="4" id="KW-0862">Zinc</keyword>
<evidence type="ECO:0000259" key="7">
    <source>
        <dbReference type="Pfam" id="PF20236"/>
    </source>
</evidence>
<dbReference type="PANTHER" id="PTHR30096:SF0">
    <property type="entry name" value="4,5-DOPA DIOXYGENASE EXTRADIOL-LIKE PROTEIN"/>
    <property type="match status" value="1"/>
</dbReference>
<dbReference type="GO" id="GO:0008198">
    <property type="term" value="F:ferrous iron binding"/>
    <property type="evidence" value="ECO:0007669"/>
    <property type="project" value="InterPro"/>
</dbReference>
<dbReference type="CDD" id="cd07363">
    <property type="entry name" value="45_DOPA_Dioxygenase"/>
    <property type="match status" value="1"/>
</dbReference>
<dbReference type="Pfam" id="PF20236">
    <property type="entry name" value="DUF6593"/>
    <property type="match status" value="1"/>
</dbReference>
<dbReference type="Proteomes" id="UP000663888">
    <property type="component" value="Unassembled WGS sequence"/>
</dbReference>